<dbReference type="STRING" id="1121959.SAMN02746009_03362"/>
<organism evidence="6 7">
    <name type="scientific">Hymenobacter psychrotolerans DSM 18569</name>
    <dbReference type="NCBI Taxonomy" id="1121959"/>
    <lineage>
        <taxon>Bacteria</taxon>
        <taxon>Pseudomonadati</taxon>
        <taxon>Bacteroidota</taxon>
        <taxon>Cytophagia</taxon>
        <taxon>Cytophagales</taxon>
        <taxon>Hymenobacteraceae</taxon>
        <taxon>Hymenobacter</taxon>
    </lineage>
</organism>
<dbReference type="NCBIfam" id="TIGR02474">
    <property type="entry name" value="pec_lyase"/>
    <property type="match status" value="1"/>
</dbReference>
<dbReference type="SUPFAM" id="SSF81853">
    <property type="entry name" value="Family 10 polysaccharide lyase"/>
    <property type="match status" value="1"/>
</dbReference>
<dbReference type="AlphaFoldDB" id="A0A1M7DF36"/>
<feature type="domain" description="Pectinesterase catalytic" evidence="5">
    <location>
        <begin position="27"/>
        <end position="91"/>
    </location>
</feature>
<name>A0A1M7DF36_9BACT</name>
<dbReference type="Pfam" id="PF09492">
    <property type="entry name" value="Pec_lyase"/>
    <property type="match status" value="1"/>
</dbReference>
<dbReference type="GO" id="GO:0030599">
    <property type="term" value="F:pectinesterase activity"/>
    <property type="evidence" value="ECO:0007669"/>
    <property type="project" value="InterPro"/>
</dbReference>
<dbReference type="PANTHER" id="PTHR31321">
    <property type="entry name" value="ACYL-COA THIOESTER HYDROLASE YBHC-RELATED"/>
    <property type="match status" value="1"/>
</dbReference>
<keyword evidence="2" id="KW-0378">Hydrolase</keyword>
<evidence type="ECO:0000256" key="4">
    <source>
        <dbReference type="SAM" id="SignalP"/>
    </source>
</evidence>
<dbReference type="Proteomes" id="UP000183947">
    <property type="component" value="Unassembled WGS sequence"/>
</dbReference>
<dbReference type="SUPFAM" id="SSF51126">
    <property type="entry name" value="Pectin lyase-like"/>
    <property type="match status" value="1"/>
</dbReference>
<comment type="similarity">
    <text evidence="1">Belongs to the pectinesterase family.</text>
</comment>
<evidence type="ECO:0000256" key="2">
    <source>
        <dbReference type="ARBA" id="ARBA00022801"/>
    </source>
</evidence>
<keyword evidence="4" id="KW-0732">Signal</keyword>
<dbReference type="GO" id="GO:0016829">
    <property type="term" value="F:lyase activity"/>
    <property type="evidence" value="ECO:0007669"/>
    <property type="project" value="UniProtKB-KW"/>
</dbReference>
<sequence>MRLLRKLLLLLTGIGGMGIFSARAQQVTVAADGSGQFRTIQAALNSLPNEAARPRTVYIKNGTYREKVMLDGKQNITLKGQSEKGVVLTYAQARDEWRCDPVAGQDDWGVATLNMRNSPDITLENLTIINSYGFDAKGDVEIPCATAPGGKRTIGKNGHQMALRTMPGTTRLTVKHCTLRALGGDTVSPWDVDAGMYYFKDCTLEGGVDFYCPRGWAFAENCRFICHNTSAAIWHDGSGNQESKTVLKNCSFEGDAGFKLGRFHREAQFFLVNCKFSRDMADADIYQASSGPGAKQWGRRVYYQNCRREGGDYAWHKDNLSTAPGALKASNITADWTFGGRWYPVSGKPATVALPAYDPTAKDRYSALPQAASTAPAGSAAAAPSTDSVAEKMLVYQRSVGGWPKAVGSAKVDYSKPLSAAVRASTLADAGRNDATIDNDATTREIRYLAKAFKATGKAEYKAAAEKGVRFLLQMQYANGGFPQYYPDKSNYRHQITYNDNAMVKALQVLRDLSRRTNDLDALNASLTEPATQAVARGIDCILKTQYVQRGKLTAWCAQHDEVTLQPAKARAFELASLSAMESVGIVRFLMDTENPTPAIRQAVEAAVAWLDAVKLTGYAVKDQPDARQPKGFDRVIVPEAGSTIWARFYDLETNQPIYVGRESKPQARLADIEYERRTGYAYAGVWPEKLLNREYPRWQQKWNTTASPAPGSTK</sequence>
<keyword evidence="7" id="KW-1185">Reference proteome</keyword>
<evidence type="ECO:0000313" key="6">
    <source>
        <dbReference type="EMBL" id="SHL78065.1"/>
    </source>
</evidence>
<dbReference type="InterPro" id="IPR012669">
    <property type="entry name" value="Pectate_lyase"/>
</dbReference>
<dbReference type="InterPro" id="IPR011050">
    <property type="entry name" value="Pectin_lyase_fold/virulence"/>
</dbReference>
<dbReference type="Gene3D" id="2.160.20.10">
    <property type="entry name" value="Single-stranded right-handed beta-helix, Pectin lyase-like"/>
    <property type="match status" value="1"/>
</dbReference>
<keyword evidence="3" id="KW-0063">Aspartyl esterase</keyword>
<keyword evidence="6" id="KW-0456">Lyase</keyword>
<evidence type="ECO:0000259" key="5">
    <source>
        <dbReference type="Pfam" id="PF01095"/>
    </source>
</evidence>
<dbReference type="GO" id="GO:0042545">
    <property type="term" value="P:cell wall modification"/>
    <property type="evidence" value="ECO:0007669"/>
    <property type="project" value="InterPro"/>
</dbReference>
<evidence type="ECO:0000256" key="1">
    <source>
        <dbReference type="ARBA" id="ARBA00008891"/>
    </source>
</evidence>
<dbReference type="InterPro" id="IPR012334">
    <property type="entry name" value="Pectin_lyas_fold"/>
</dbReference>
<feature type="signal peptide" evidence="4">
    <location>
        <begin position="1"/>
        <end position="24"/>
    </location>
</feature>
<dbReference type="Pfam" id="PF01095">
    <property type="entry name" value="Pectinesterase"/>
    <property type="match status" value="1"/>
</dbReference>
<gene>
    <name evidence="6" type="ORF">SAMN02746009_03362</name>
</gene>
<reference evidence="7" key="1">
    <citation type="submission" date="2016-11" db="EMBL/GenBank/DDBJ databases">
        <authorList>
            <person name="Varghese N."/>
            <person name="Submissions S."/>
        </authorList>
    </citation>
    <scope>NUCLEOTIDE SEQUENCE [LARGE SCALE GENOMIC DNA]</scope>
    <source>
        <strain evidence="7">DSM 18569</strain>
    </source>
</reference>
<evidence type="ECO:0000256" key="3">
    <source>
        <dbReference type="ARBA" id="ARBA00023085"/>
    </source>
</evidence>
<proteinExistence type="inferred from homology"/>
<dbReference type="InterPro" id="IPR000070">
    <property type="entry name" value="Pectinesterase_cat"/>
</dbReference>
<dbReference type="PANTHER" id="PTHR31321:SF57">
    <property type="entry name" value="PECTINESTERASE 53-RELATED"/>
    <property type="match status" value="1"/>
</dbReference>
<protein>
    <submittedName>
        <fullName evidence="6">Pectate lyase, PelA/Pel-15E family</fullName>
    </submittedName>
</protein>
<accession>A0A1M7DF36</accession>
<evidence type="ECO:0000313" key="7">
    <source>
        <dbReference type="Proteomes" id="UP000183947"/>
    </source>
</evidence>
<dbReference type="Gene3D" id="1.50.10.20">
    <property type="match status" value="1"/>
</dbReference>
<dbReference type="EMBL" id="FRAS01000021">
    <property type="protein sequence ID" value="SHL78065.1"/>
    <property type="molecule type" value="Genomic_DNA"/>
</dbReference>
<feature type="chain" id="PRO_5012771131" evidence="4">
    <location>
        <begin position="25"/>
        <end position="715"/>
    </location>
</feature>